<comment type="caution">
    <text evidence="2">The sequence shown here is derived from an EMBL/GenBank/DDBJ whole genome shotgun (WGS) entry which is preliminary data.</text>
</comment>
<evidence type="ECO:0000313" key="2">
    <source>
        <dbReference type="EMBL" id="RLE12463.1"/>
    </source>
</evidence>
<proteinExistence type="predicted"/>
<name>A0A662DDT1_UNCAE</name>
<protein>
    <submittedName>
        <fullName evidence="2">Uncharacterized protein</fullName>
    </submittedName>
</protein>
<sequence length="66" mass="7851">FFSPEWQNFWFAFSFPLKNLESLFYYNSPFRQIGETRLSLLIITYGFITILILSGRFMVSRALDIS</sequence>
<keyword evidence="1" id="KW-0812">Transmembrane</keyword>
<feature type="non-terminal residue" evidence="2">
    <location>
        <position position="1"/>
    </location>
</feature>
<reference evidence="2 3" key="1">
    <citation type="submission" date="2018-06" db="EMBL/GenBank/DDBJ databases">
        <title>Extensive metabolic versatility and redundancy in microbially diverse, dynamic hydrothermal sediments.</title>
        <authorList>
            <person name="Dombrowski N."/>
            <person name="Teske A."/>
            <person name="Baker B.J."/>
        </authorList>
    </citation>
    <scope>NUCLEOTIDE SEQUENCE [LARGE SCALE GENOMIC DNA]</scope>
    <source>
        <strain evidence="2">B19_G9</strain>
    </source>
</reference>
<dbReference type="EMBL" id="QMQB01000156">
    <property type="protein sequence ID" value="RLE12463.1"/>
    <property type="molecule type" value="Genomic_DNA"/>
</dbReference>
<gene>
    <name evidence="2" type="ORF">DRI96_04520</name>
</gene>
<evidence type="ECO:0000256" key="1">
    <source>
        <dbReference type="SAM" id="Phobius"/>
    </source>
</evidence>
<keyword evidence="1" id="KW-0472">Membrane</keyword>
<dbReference type="Proteomes" id="UP000267654">
    <property type="component" value="Unassembled WGS sequence"/>
</dbReference>
<organism evidence="2 3">
    <name type="scientific">Aerophobetes bacterium</name>
    <dbReference type="NCBI Taxonomy" id="2030807"/>
    <lineage>
        <taxon>Bacteria</taxon>
        <taxon>Candidatus Aerophobota</taxon>
    </lineage>
</organism>
<keyword evidence="1" id="KW-1133">Transmembrane helix</keyword>
<dbReference type="AlphaFoldDB" id="A0A662DDT1"/>
<accession>A0A662DDT1</accession>
<evidence type="ECO:0000313" key="3">
    <source>
        <dbReference type="Proteomes" id="UP000267654"/>
    </source>
</evidence>
<feature type="transmembrane region" description="Helical" evidence="1">
    <location>
        <begin position="38"/>
        <end position="59"/>
    </location>
</feature>